<evidence type="ECO:0000256" key="1">
    <source>
        <dbReference type="SAM" id="MobiDB-lite"/>
    </source>
</evidence>
<dbReference type="Proteomes" id="UP000706333">
    <property type="component" value="Unassembled WGS sequence"/>
</dbReference>
<feature type="region of interest" description="Disordered" evidence="1">
    <location>
        <begin position="51"/>
        <end position="81"/>
    </location>
</feature>
<reference evidence="3" key="2">
    <citation type="journal article" date="2020" name="Microorganisms">
        <title>Osmotic Adaptation and Compatible Solute Biosynthesis of Phototrophic Bacteria as Revealed from Genome Analyses.</title>
        <authorList>
            <person name="Imhoff J.F."/>
            <person name="Rahn T."/>
            <person name="Kunzel S."/>
            <person name="Keller A."/>
            <person name="Neulinger S.C."/>
        </authorList>
    </citation>
    <scope>NUCLEOTIDE SEQUENCE</scope>
    <source>
        <strain evidence="3">LMG 28126</strain>
    </source>
</reference>
<proteinExistence type="predicted"/>
<keyword evidence="4" id="KW-1185">Reference proteome</keyword>
<feature type="domain" description="Glycosyltransferase 2-like" evidence="2">
    <location>
        <begin position="141"/>
        <end position="273"/>
    </location>
</feature>
<reference evidence="3" key="1">
    <citation type="submission" date="2017-05" db="EMBL/GenBank/DDBJ databases">
        <authorList>
            <person name="Imhoff J.F."/>
            <person name="Rahn T."/>
            <person name="Kuenzel S."/>
            <person name="Neulinger S.C."/>
        </authorList>
    </citation>
    <scope>NUCLEOTIDE SEQUENCE</scope>
    <source>
        <strain evidence="3">LMG 28126</strain>
    </source>
</reference>
<dbReference type="SUPFAM" id="SSF53448">
    <property type="entry name" value="Nucleotide-diphospho-sugar transferases"/>
    <property type="match status" value="1"/>
</dbReference>
<sequence length="462" mass="50007">MGLGQEGLHQGGLPGCVTRCQKIFQTSVCAIRGSGGWRASMSTLVIGDPLTASAPRMPTPRVTSRQAHPAPHPPSRTGCFSVLPAKETPKAWRGAVAPCGRAASSTGARPDRRRDVEKPWPFNGLVRNLPMTSAHVAPVAVIIVNYATAPLTIEAVDSVLARHHDGLPVEVHVIDNASPGDDARILSQAHVARGWAGTVTLHLEETNHGFGRGNNVVLQTLARREDPPDKVLLLNPDARLDNEALAILARFLDDHPRAGAAGARIERPGDGTVTSAFRFPGLASEFSGAVAFGPVDRLLGRPRVALEPGLPTQQVDWVSGAALMLRMRTLAEVGSFDPDFFLYYEEVELMFRIRRAGWEVWQVDEAAVIHHEGAATGVQSRQRTLPPRPDYWYDSFGLYVRKTRGRSGALAMTLARIAGWALNRPIAAVLRRPAAAPPGAFGAMWRRVLRPLVGLPPTQARR</sequence>
<dbReference type="CDD" id="cd04186">
    <property type="entry name" value="GT_2_like_c"/>
    <property type="match status" value="1"/>
</dbReference>
<evidence type="ECO:0000259" key="2">
    <source>
        <dbReference type="Pfam" id="PF00535"/>
    </source>
</evidence>
<dbReference type="PANTHER" id="PTHR43179">
    <property type="entry name" value="RHAMNOSYLTRANSFERASE WBBL"/>
    <property type="match status" value="1"/>
</dbReference>
<protein>
    <recommendedName>
        <fullName evidence="2">Glycosyltransferase 2-like domain-containing protein</fullName>
    </recommendedName>
</protein>
<feature type="region of interest" description="Disordered" evidence="1">
    <location>
        <begin position="94"/>
        <end position="116"/>
    </location>
</feature>
<dbReference type="Gene3D" id="3.90.550.10">
    <property type="entry name" value="Spore Coat Polysaccharide Biosynthesis Protein SpsA, Chain A"/>
    <property type="match status" value="1"/>
</dbReference>
<name>A0A934TJ70_9RHOB</name>
<accession>A0A934TJ70</accession>
<gene>
    <name evidence="3" type="ORF">CCR87_03855</name>
</gene>
<dbReference type="AlphaFoldDB" id="A0A934TJ70"/>
<evidence type="ECO:0000313" key="4">
    <source>
        <dbReference type="Proteomes" id="UP000706333"/>
    </source>
</evidence>
<dbReference type="InterPro" id="IPR001173">
    <property type="entry name" value="Glyco_trans_2-like"/>
</dbReference>
<dbReference type="Pfam" id="PF00535">
    <property type="entry name" value="Glycos_transf_2"/>
    <property type="match status" value="1"/>
</dbReference>
<evidence type="ECO:0000313" key="3">
    <source>
        <dbReference type="EMBL" id="MBK5926496.1"/>
    </source>
</evidence>
<organism evidence="3 4">
    <name type="scientific">Rhodobaculum claviforme</name>
    <dbReference type="NCBI Taxonomy" id="1549854"/>
    <lineage>
        <taxon>Bacteria</taxon>
        <taxon>Pseudomonadati</taxon>
        <taxon>Pseudomonadota</taxon>
        <taxon>Alphaproteobacteria</taxon>
        <taxon>Rhodobacterales</taxon>
        <taxon>Paracoccaceae</taxon>
        <taxon>Rhodobaculum</taxon>
    </lineage>
</organism>
<dbReference type="PANTHER" id="PTHR43179:SF7">
    <property type="entry name" value="RHAMNOSYLTRANSFERASE WBBL"/>
    <property type="match status" value="1"/>
</dbReference>
<dbReference type="EMBL" id="NHSD01000132">
    <property type="protein sequence ID" value="MBK5926496.1"/>
    <property type="molecule type" value="Genomic_DNA"/>
</dbReference>
<comment type="caution">
    <text evidence="3">The sequence shown here is derived from an EMBL/GenBank/DDBJ whole genome shotgun (WGS) entry which is preliminary data.</text>
</comment>
<dbReference type="InterPro" id="IPR029044">
    <property type="entry name" value="Nucleotide-diphossugar_trans"/>
</dbReference>